<dbReference type="EMBL" id="JAJSOW010000100">
    <property type="protein sequence ID" value="KAI9185195.1"/>
    <property type="molecule type" value="Genomic_DNA"/>
</dbReference>
<dbReference type="FunFam" id="3.30.430.20:FF:000007">
    <property type="entry name" value="Cysteine-rich receptor-like protein kinase 11"/>
    <property type="match status" value="1"/>
</dbReference>
<feature type="transmembrane region" description="Helical" evidence="3">
    <location>
        <begin position="12"/>
        <end position="36"/>
    </location>
</feature>
<reference evidence="5" key="2">
    <citation type="submission" date="2023-02" db="EMBL/GenBank/DDBJ databases">
        <authorList>
            <person name="Swenson N.G."/>
            <person name="Wegrzyn J.L."/>
            <person name="Mcevoy S.L."/>
        </authorList>
    </citation>
    <scope>NUCLEOTIDE SEQUENCE</scope>
    <source>
        <strain evidence="5">91603</strain>
        <tissue evidence="5">Leaf</tissue>
    </source>
</reference>
<keyword evidence="3" id="KW-0812">Transmembrane</keyword>
<dbReference type="PANTHER" id="PTHR32099:SF92">
    <property type="entry name" value="CYSTEINE-RICH RECEPTOR-LIKE PROTEIN KINASE 11"/>
    <property type="match status" value="1"/>
</dbReference>
<feature type="domain" description="Gnk2-homologous" evidence="4">
    <location>
        <begin position="26"/>
        <end position="131"/>
    </location>
</feature>
<evidence type="ECO:0000313" key="5">
    <source>
        <dbReference type="EMBL" id="KAI9185195.1"/>
    </source>
</evidence>
<dbReference type="InterPro" id="IPR002902">
    <property type="entry name" value="GNK2"/>
</dbReference>
<gene>
    <name evidence="5" type="ORF">LWI28_005202</name>
</gene>
<dbReference type="Pfam" id="PF01657">
    <property type="entry name" value="Stress-antifung"/>
    <property type="match status" value="2"/>
</dbReference>
<keyword evidence="2" id="KW-0677">Repeat</keyword>
<reference evidence="5" key="1">
    <citation type="journal article" date="2022" name="Plant J.">
        <title>Strategies of tolerance reflected in two North American maple genomes.</title>
        <authorList>
            <person name="McEvoy S.L."/>
            <person name="Sezen U.U."/>
            <person name="Trouern-Trend A."/>
            <person name="McMahon S.M."/>
            <person name="Schaberg P.G."/>
            <person name="Yang J."/>
            <person name="Wegrzyn J.L."/>
            <person name="Swenson N.G."/>
        </authorList>
    </citation>
    <scope>NUCLEOTIDE SEQUENCE</scope>
    <source>
        <strain evidence="5">91603</strain>
    </source>
</reference>
<evidence type="ECO:0000259" key="4">
    <source>
        <dbReference type="PROSITE" id="PS51473"/>
    </source>
</evidence>
<protein>
    <recommendedName>
        <fullName evidence="4">Gnk2-homologous domain-containing protein</fullName>
    </recommendedName>
</protein>
<evidence type="ECO:0000256" key="1">
    <source>
        <dbReference type="ARBA" id="ARBA00022729"/>
    </source>
</evidence>
<evidence type="ECO:0000256" key="3">
    <source>
        <dbReference type="SAM" id="Phobius"/>
    </source>
</evidence>
<evidence type="ECO:0000313" key="6">
    <source>
        <dbReference type="Proteomes" id="UP001064489"/>
    </source>
</evidence>
<keyword evidence="1" id="KW-0732">Signal</keyword>
<dbReference type="PROSITE" id="PS51473">
    <property type="entry name" value="GNK2"/>
    <property type="match status" value="2"/>
</dbReference>
<keyword evidence="3" id="KW-0472">Membrane</keyword>
<dbReference type="InterPro" id="IPR038408">
    <property type="entry name" value="GNK2_sf"/>
</dbReference>
<feature type="domain" description="Gnk2-homologous" evidence="4">
    <location>
        <begin position="141"/>
        <end position="248"/>
    </location>
</feature>
<keyword evidence="3" id="KW-1133">Transmembrane helix</keyword>
<sequence length="326" mass="36130">MHNRAIRFTNLLSFLSYMLMIMCINTDAIWLCSYLGNFTDNSTFGRNRDLILSTLASQVSVNGGFYNATVGQDPDKVFALALCRGDSSSEGCASCVNSLVQEVTTNCPNKKEAVSWGSLGARLVCYANRSFFGELYPDDLEDMTYIGCNIKTITLNLTQFHQTWENLMGHLVKIASMGSSRLKYATGEANLTFYKIYALMQCTPDISQSDCDFCLRRNVAYYESQCNQQGGGAVHSSNCLFRWEFYLFYKTIGPPPPPPPLSNATITKEVSADSDLVMGLGVDVPATPPLLLWLSLMLLLLVPLRVRVGGLQSDVAAASWREMIRD</sequence>
<proteinExistence type="predicted"/>
<dbReference type="Gene3D" id="3.30.430.20">
    <property type="entry name" value="Gnk2 domain, C-X8-C-X2-C motif"/>
    <property type="match status" value="2"/>
</dbReference>
<comment type="caution">
    <text evidence="5">The sequence shown here is derived from an EMBL/GenBank/DDBJ whole genome shotgun (WGS) entry which is preliminary data.</text>
</comment>
<organism evidence="5 6">
    <name type="scientific">Acer negundo</name>
    <name type="common">Box elder</name>
    <dbReference type="NCBI Taxonomy" id="4023"/>
    <lineage>
        <taxon>Eukaryota</taxon>
        <taxon>Viridiplantae</taxon>
        <taxon>Streptophyta</taxon>
        <taxon>Embryophyta</taxon>
        <taxon>Tracheophyta</taxon>
        <taxon>Spermatophyta</taxon>
        <taxon>Magnoliopsida</taxon>
        <taxon>eudicotyledons</taxon>
        <taxon>Gunneridae</taxon>
        <taxon>Pentapetalae</taxon>
        <taxon>rosids</taxon>
        <taxon>malvids</taxon>
        <taxon>Sapindales</taxon>
        <taxon>Sapindaceae</taxon>
        <taxon>Hippocastanoideae</taxon>
        <taxon>Acereae</taxon>
        <taxon>Acer</taxon>
    </lineage>
</organism>
<accession>A0AAD5J7T0</accession>
<dbReference type="PANTHER" id="PTHR32099">
    <property type="entry name" value="CYSTEINE-RICH REPEAT SECRETORY PROTEIN"/>
    <property type="match status" value="1"/>
</dbReference>
<dbReference type="AlphaFoldDB" id="A0AAD5J7T0"/>
<evidence type="ECO:0000256" key="2">
    <source>
        <dbReference type="ARBA" id="ARBA00022737"/>
    </source>
</evidence>
<dbReference type="Proteomes" id="UP001064489">
    <property type="component" value="Chromosome 3"/>
</dbReference>
<dbReference type="CDD" id="cd23509">
    <property type="entry name" value="Gnk2-like"/>
    <property type="match status" value="2"/>
</dbReference>
<name>A0AAD5J7T0_ACENE</name>
<keyword evidence="6" id="KW-1185">Reference proteome</keyword>